<proteinExistence type="predicted"/>
<reference evidence="2 3" key="1">
    <citation type="submission" date="2017-10" db="EMBL/GenBank/DDBJ databases">
        <title>Sequencing the genomes of 1000 actinobacteria strains.</title>
        <authorList>
            <person name="Klenk H.-P."/>
        </authorList>
    </citation>
    <scope>NUCLEOTIDE SEQUENCE [LARGE SCALE GENOMIC DNA]</scope>
    <source>
        <strain evidence="2 3">DSM 15597</strain>
    </source>
</reference>
<keyword evidence="1" id="KW-1133">Transmembrane helix</keyword>
<keyword evidence="3" id="KW-1185">Reference proteome</keyword>
<keyword evidence="1" id="KW-0812">Transmembrane</keyword>
<evidence type="ECO:0000313" key="2">
    <source>
        <dbReference type="EMBL" id="PFG18397.1"/>
    </source>
</evidence>
<keyword evidence="1" id="KW-0472">Membrane</keyword>
<dbReference type="Proteomes" id="UP000226079">
    <property type="component" value="Unassembled WGS sequence"/>
</dbReference>
<dbReference type="EMBL" id="PDJC01000001">
    <property type="protein sequence ID" value="PFG18397.1"/>
    <property type="molecule type" value="Genomic_DNA"/>
</dbReference>
<feature type="transmembrane region" description="Helical" evidence="1">
    <location>
        <begin position="128"/>
        <end position="148"/>
    </location>
</feature>
<evidence type="ECO:0000313" key="3">
    <source>
        <dbReference type="Proteomes" id="UP000226079"/>
    </source>
</evidence>
<evidence type="ECO:0000256" key="1">
    <source>
        <dbReference type="SAM" id="Phobius"/>
    </source>
</evidence>
<gene>
    <name evidence="2" type="ORF">ATK74_2983</name>
</gene>
<dbReference type="AlphaFoldDB" id="A0A2A9CVD5"/>
<dbReference type="RefSeq" id="WP_098461757.1">
    <property type="nucleotide sequence ID" value="NZ_PDJC01000001.1"/>
</dbReference>
<organism evidence="2 3">
    <name type="scientific">Propionicimonas paludicola</name>
    <dbReference type="NCBI Taxonomy" id="185243"/>
    <lineage>
        <taxon>Bacteria</taxon>
        <taxon>Bacillati</taxon>
        <taxon>Actinomycetota</taxon>
        <taxon>Actinomycetes</taxon>
        <taxon>Propionibacteriales</taxon>
        <taxon>Nocardioidaceae</taxon>
        <taxon>Propionicimonas</taxon>
    </lineage>
</organism>
<feature type="transmembrane region" description="Helical" evidence="1">
    <location>
        <begin position="97"/>
        <end position="116"/>
    </location>
</feature>
<feature type="transmembrane region" description="Helical" evidence="1">
    <location>
        <begin position="45"/>
        <end position="66"/>
    </location>
</feature>
<comment type="caution">
    <text evidence="2">The sequence shown here is derived from an EMBL/GenBank/DDBJ whole genome shotgun (WGS) entry which is preliminary data.</text>
</comment>
<protein>
    <submittedName>
        <fullName evidence="2">Uncharacterized protein</fullName>
    </submittedName>
</protein>
<name>A0A2A9CVD5_9ACTN</name>
<accession>A0A2A9CVD5</accession>
<sequence length="154" mass="16393">MSTHEALLSRRRRTGWALGACGVVSCAVGATLQALRPSLPFDPRLVTGLGIVLVGLGVASLLRGGLPRPSGDAARRLGVEELDERNVAIRRLAGSRAFFVSAALTYVLLIWVSFASNGQLPTLSEDGLWWALAATFVIPLGVYLASVIHSQRVM</sequence>